<dbReference type="SMART" id="SM01134">
    <property type="entry name" value="DeoRC"/>
    <property type="match status" value="1"/>
</dbReference>
<dbReference type="InterPro" id="IPR036388">
    <property type="entry name" value="WH-like_DNA-bd_sf"/>
</dbReference>
<keyword evidence="2" id="KW-0805">Transcription regulation</keyword>
<evidence type="ECO:0000256" key="2">
    <source>
        <dbReference type="ARBA" id="ARBA00023015"/>
    </source>
</evidence>
<dbReference type="InterPro" id="IPR014036">
    <property type="entry name" value="DeoR-like_C"/>
</dbReference>
<dbReference type="GO" id="GO:0003700">
    <property type="term" value="F:DNA-binding transcription factor activity"/>
    <property type="evidence" value="ECO:0007669"/>
    <property type="project" value="InterPro"/>
</dbReference>
<dbReference type="InterPro" id="IPR001034">
    <property type="entry name" value="DeoR_HTH"/>
</dbReference>
<accession>A0A0D0J509</accession>
<dbReference type="Pfam" id="PF00455">
    <property type="entry name" value="DeoRC"/>
    <property type="match status" value="1"/>
</dbReference>
<dbReference type="InterPro" id="IPR050313">
    <property type="entry name" value="Carb_Metab_HTH_regulators"/>
</dbReference>
<evidence type="ECO:0000256" key="1">
    <source>
        <dbReference type="ARBA" id="ARBA00022491"/>
    </source>
</evidence>
<reference evidence="6 7" key="1">
    <citation type="submission" date="2014-12" db="EMBL/GenBank/DDBJ databases">
        <title>16Stimator: statistical estimation of ribosomal gene copy numbers from draft genome assemblies.</title>
        <authorList>
            <person name="Perisin M.A."/>
            <person name="Vetter M."/>
            <person name="Gilbert J.A."/>
            <person name="Bergelson J."/>
        </authorList>
    </citation>
    <scope>NUCLEOTIDE SEQUENCE [LARGE SCALE GENOMIC DNA]</scope>
    <source>
        <strain evidence="6 7">MEJ076</strain>
    </source>
</reference>
<dbReference type="InterPro" id="IPR036390">
    <property type="entry name" value="WH_DNA-bd_sf"/>
</dbReference>
<gene>
    <name evidence="6" type="ORF">RU07_16880</name>
</gene>
<dbReference type="SUPFAM" id="SSF100950">
    <property type="entry name" value="NagB/RpiA/CoA transferase-like"/>
    <property type="match status" value="1"/>
</dbReference>
<dbReference type="Gene3D" id="1.10.10.10">
    <property type="entry name" value="Winged helix-like DNA-binding domain superfamily/Winged helix DNA-binding domain"/>
    <property type="match status" value="1"/>
</dbReference>
<dbReference type="InterPro" id="IPR037171">
    <property type="entry name" value="NagB/RpiA_transferase-like"/>
</dbReference>
<dbReference type="PANTHER" id="PTHR30363">
    <property type="entry name" value="HTH-TYPE TRANSCRIPTIONAL REGULATOR SRLR-RELATED"/>
    <property type="match status" value="1"/>
</dbReference>
<name>A0A0D0J509_AGRTU</name>
<dbReference type="OrthoDB" id="9797223at2"/>
<evidence type="ECO:0000313" key="7">
    <source>
        <dbReference type="Proteomes" id="UP000035017"/>
    </source>
</evidence>
<proteinExistence type="predicted"/>
<dbReference type="AlphaFoldDB" id="A0A0D0J509"/>
<dbReference type="PANTHER" id="PTHR30363:SF4">
    <property type="entry name" value="GLYCEROL-3-PHOSPHATE REGULON REPRESSOR"/>
    <property type="match status" value="1"/>
</dbReference>
<evidence type="ECO:0000259" key="5">
    <source>
        <dbReference type="PROSITE" id="PS51000"/>
    </source>
</evidence>
<dbReference type="PROSITE" id="PS00894">
    <property type="entry name" value="HTH_DEOR_1"/>
    <property type="match status" value="1"/>
</dbReference>
<dbReference type="SUPFAM" id="SSF46785">
    <property type="entry name" value="Winged helix' DNA-binding domain"/>
    <property type="match status" value="1"/>
</dbReference>
<dbReference type="Proteomes" id="UP000035017">
    <property type="component" value="Unassembled WGS sequence"/>
</dbReference>
<dbReference type="EMBL" id="JXQV01000017">
    <property type="protein sequence ID" value="KIQ00662.1"/>
    <property type="molecule type" value="Genomic_DNA"/>
</dbReference>
<dbReference type="InterPro" id="IPR018356">
    <property type="entry name" value="Tscrpt_reg_HTH_DeoR_CS"/>
</dbReference>
<keyword evidence="3" id="KW-0238">DNA-binding</keyword>
<keyword evidence="4" id="KW-0804">Transcription</keyword>
<evidence type="ECO:0000313" key="6">
    <source>
        <dbReference type="EMBL" id="KIQ00662.1"/>
    </source>
</evidence>
<keyword evidence="1" id="KW-0678">Repressor</keyword>
<evidence type="ECO:0000256" key="4">
    <source>
        <dbReference type="ARBA" id="ARBA00023163"/>
    </source>
</evidence>
<evidence type="ECO:0000256" key="3">
    <source>
        <dbReference type="ARBA" id="ARBA00023125"/>
    </source>
</evidence>
<organism evidence="6 7">
    <name type="scientific">Agrobacterium tumefaciens</name>
    <dbReference type="NCBI Taxonomy" id="358"/>
    <lineage>
        <taxon>Bacteria</taxon>
        <taxon>Pseudomonadati</taxon>
        <taxon>Pseudomonadota</taxon>
        <taxon>Alphaproteobacteria</taxon>
        <taxon>Hyphomicrobiales</taxon>
        <taxon>Rhizobiaceae</taxon>
        <taxon>Rhizobium/Agrobacterium group</taxon>
        <taxon>Agrobacterium</taxon>
        <taxon>Agrobacterium tumefaciens complex</taxon>
    </lineage>
</organism>
<feature type="domain" description="HTH deoR-type" evidence="5">
    <location>
        <begin position="3"/>
        <end position="58"/>
    </location>
</feature>
<dbReference type="Gene3D" id="3.40.50.1360">
    <property type="match status" value="1"/>
</dbReference>
<dbReference type="PRINTS" id="PR00037">
    <property type="entry name" value="HTHLACR"/>
</dbReference>
<dbReference type="Pfam" id="PF08220">
    <property type="entry name" value="HTH_DeoR"/>
    <property type="match status" value="1"/>
</dbReference>
<dbReference type="SMART" id="SM00420">
    <property type="entry name" value="HTH_DEOR"/>
    <property type="match status" value="1"/>
</dbReference>
<sequence length="251" mass="26968">MLTTERRSLIQKVLRETGRIVAKDFSQELGVSEDTIRRDLRELASEGLLQRVHGGALPASAATADFSARERMGILAKVSLAKAAVKLISAGQIIFLDGGTTNVQLARHLPHEIALTVVTHSPSIAVELANHPLVQVEIIGGRLFKHSVVAMGATTLDAIENVRIDAYFMGVTGLHPDTGATTGDHEEAALKRRICRQSSETFIMATKEKLGAASAYRIVPLSAVSSVITETDIPDELAKGFETSQVNIIKP</sequence>
<dbReference type="GO" id="GO:0003677">
    <property type="term" value="F:DNA binding"/>
    <property type="evidence" value="ECO:0007669"/>
    <property type="project" value="UniProtKB-KW"/>
</dbReference>
<protein>
    <submittedName>
        <fullName evidence="6">DeoR faimly transcriptional regulator</fullName>
    </submittedName>
</protein>
<dbReference type="PROSITE" id="PS51000">
    <property type="entry name" value="HTH_DEOR_2"/>
    <property type="match status" value="1"/>
</dbReference>
<comment type="caution">
    <text evidence="6">The sequence shown here is derived from an EMBL/GenBank/DDBJ whole genome shotgun (WGS) entry which is preliminary data.</text>
</comment>